<keyword evidence="2" id="KW-1277">Toxin-antitoxin system</keyword>
<keyword evidence="3" id="KW-0540">Nuclease</keyword>
<dbReference type="EMBL" id="CAADFE010000011">
    <property type="protein sequence ID" value="VFJ67095.1"/>
    <property type="molecule type" value="Genomic_DNA"/>
</dbReference>
<dbReference type="GO" id="GO:0016787">
    <property type="term" value="F:hydrolase activity"/>
    <property type="evidence" value="ECO:0007669"/>
    <property type="project" value="UniProtKB-KW"/>
</dbReference>
<accession>A0A450TII0</accession>
<sequence>MSTFPAPTGTRLIAALREFGFEVVRIKGSHHFLRHPDGRCTVVPVHRGETIGRGLLARILRDCDIGRDEVEAEL</sequence>
<keyword evidence="5" id="KW-0378">Hydrolase</keyword>
<dbReference type="GO" id="GO:0003729">
    <property type="term" value="F:mRNA binding"/>
    <property type="evidence" value="ECO:0007669"/>
    <property type="project" value="InterPro"/>
</dbReference>
<evidence type="ECO:0000256" key="2">
    <source>
        <dbReference type="ARBA" id="ARBA00022649"/>
    </source>
</evidence>
<evidence type="ECO:0000313" key="8">
    <source>
        <dbReference type="EMBL" id="VFJ67095.1"/>
    </source>
</evidence>
<evidence type="ECO:0000256" key="5">
    <source>
        <dbReference type="ARBA" id="ARBA00022801"/>
    </source>
</evidence>
<evidence type="ECO:0000256" key="4">
    <source>
        <dbReference type="ARBA" id="ARBA00022759"/>
    </source>
</evidence>
<protein>
    <submittedName>
        <fullName evidence="8">Predicted RNA binding protein YcfA, dsRBD-like fold, HicA-like mRNA interferase family</fullName>
    </submittedName>
</protein>
<dbReference type="Pfam" id="PF07927">
    <property type="entry name" value="HicA_toxin"/>
    <property type="match status" value="1"/>
</dbReference>
<dbReference type="SUPFAM" id="SSF54786">
    <property type="entry name" value="YcfA/nrd intein domain"/>
    <property type="match status" value="1"/>
</dbReference>
<comment type="similarity">
    <text evidence="1">Belongs to the HicA mRNA interferase family.</text>
</comment>
<organism evidence="8">
    <name type="scientific">Candidatus Kentrum sp. FW</name>
    <dbReference type="NCBI Taxonomy" id="2126338"/>
    <lineage>
        <taxon>Bacteria</taxon>
        <taxon>Pseudomonadati</taxon>
        <taxon>Pseudomonadota</taxon>
        <taxon>Gammaproteobacteria</taxon>
        <taxon>Candidatus Kentrum</taxon>
    </lineage>
</organism>
<evidence type="ECO:0000256" key="3">
    <source>
        <dbReference type="ARBA" id="ARBA00022722"/>
    </source>
</evidence>
<dbReference type="InterPro" id="IPR012933">
    <property type="entry name" value="HicA_mRNA_interferase"/>
</dbReference>
<name>A0A450TII0_9GAMM</name>
<evidence type="ECO:0000256" key="1">
    <source>
        <dbReference type="ARBA" id="ARBA00006620"/>
    </source>
</evidence>
<gene>
    <name evidence="8" type="ORF">BECKFW1821C_GA0114237_10119</name>
</gene>
<dbReference type="AlphaFoldDB" id="A0A450TII0"/>
<keyword evidence="4" id="KW-0255">Endonuclease</keyword>
<proteinExistence type="inferred from homology"/>
<keyword evidence="7" id="KW-0346">Stress response</keyword>
<evidence type="ECO:0000256" key="6">
    <source>
        <dbReference type="ARBA" id="ARBA00022884"/>
    </source>
</evidence>
<dbReference type="GO" id="GO:0004519">
    <property type="term" value="F:endonuclease activity"/>
    <property type="evidence" value="ECO:0007669"/>
    <property type="project" value="UniProtKB-KW"/>
</dbReference>
<reference evidence="8" key="1">
    <citation type="submission" date="2019-02" db="EMBL/GenBank/DDBJ databases">
        <authorList>
            <person name="Gruber-Vodicka R. H."/>
            <person name="Seah K. B. B."/>
        </authorList>
    </citation>
    <scope>NUCLEOTIDE SEQUENCE</scope>
    <source>
        <strain evidence="8">BECK_BZ131</strain>
    </source>
</reference>
<keyword evidence="6" id="KW-0694">RNA-binding</keyword>
<dbReference type="InterPro" id="IPR038570">
    <property type="entry name" value="HicA_sf"/>
</dbReference>
<dbReference type="Gene3D" id="3.30.920.30">
    <property type="entry name" value="Hypothetical protein"/>
    <property type="match status" value="1"/>
</dbReference>
<evidence type="ECO:0000256" key="7">
    <source>
        <dbReference type="ARBA" id="ARBA00023016"/>
    </source>
</evidence>